<dbReference type="Proteomes" id="UP001530377">
    <property type="component" value="Unassembled WGS sequence"/>
</dbReference>
<keyword evidence="2" id="KW-1185">Reference proteome</keyword>
<dbReference type="EMBL" id="JALLPB020000044">
    <property type="protein sequence ID" value="KAL3823175.1"/>
    <property type="molecule type" value="Genomic_DNA"/>
</dbReference>
<sequence length="322" mass="34501">MKRVKSKNQNSKAPPELSFFSLEAAISEARATTETQTSVVSSSPRKLLSAASSLLGRKNFPSQQSLATNASFATANENSVQPNDIATPAASYFYSVDDDDDEIDDGSNFGNDPLAVLSRTETAISASRTPTEISFSIENPEETMPSKKKSGTTIRPTAAVAVETPSMDPPPPVAAETAPVAEDNEPHFDVVQTIYGATKDAWAWGKTVAVISNVLDLTEAVALKALDVTVHMDLVVIDDKIKPQLKKLDDEVVTPAIMAVWKVVEPALGKAEEMVLKPVMTEVVPRVLGPLGFGSEVSNKEEEKKTAMIDMSPTPEIVPAFN</sequence>
<dbReference type="AlphaFoldDB" id="A0ABD3SF54"/>
<protein>
    <submittedName>
        <fullName evidence="1">Uncharacterized protein</fullName>
    </submittedName>
</protein>
<organism evidence="1 2">
    <name type="scientific">Cyclostephanos tholiformis</name>
    <dbReference type="NCBI Taxonomy" id="382380"/>
    <lineage>
        <taxon>Eukaryota</taxon>
        <taxon>Sar</taxon>
        <taxon>Stramenopiles</taxon>
        <taxon>Ochrophyta</taxon>
        <taxon>Bacillariophyta</taxon>
        <taxon>Coscinodiscophyceae</taxon>
        <taxon>Thalassiosirophycidae</taxon>
        <taxon>Stephanodiscales</taxon>
        <taxon>Stephanodiscaceae</taxon>
        <taxon>Cyclostephanos</taxon>
    </lineage>
</organism>
<evidence type="ECO:0000313" key="2">
    <source>
        <dbReference type="Proteomes" id="UP001530377"/>
    </source>
</evidence>
<gene>
    <name evidence="1" type="ORF">ACHAXA_010059</name>
</gene>
<comment type="caution">
    <text evidence="1">The sequence shown here is derived from an EMBL/GenBank/DDBJ whole genome shotgun (WGS) entry which is preliminary data.</text>
</comment>
<evidence type="ECO:0000313" key="1">
    <source>
        <dbReference type="EMBL" id="KAL3823175.1"/>
    </source>
</evidence>
<proteinExistence type="predicted"/>
<reference evidence="1 2" key="1">
    <citation type="submission" date="2024-10" db="EMBL/GenBank/DDBJ databases">
        <title>Updated reference genomes for cyclostephanoid diatoms.</title>
        <authorList>
            <person name="Roberts W.R."/>
            <person name="Alverson A.J."/>
        </authorList>
    </citation>
    <scope>NUCLEOTIDE SEQUENCE [LARGE SCALE GENOMIC DNA]</scope>
    <source>
        <strain evidence="1 2">AJA228-03</strain>
    </source>
</reference>
<name>A0ABD3SF54_9STRA</name>
<accession>A0ABD3SF54</accession>